<dbReference type="AlphaFoldDB" id="A0A1J5P7E5"/>
<dbReference type="Proteomes" id="UP000182811">
    <property type="component" value="Unassembled WGS sequence"/>
</dbReference>
<feature type="transmembrane region" description="Helical" evidence="1">
    <location>
        <begin position="12"/>
        <end position="32"/>
    </location>
</feature>
<keyword evidence="1" id="KW-1133">Transmembrane helix</keyword>
<comment type="caution">
    <text evidence="2">The sequence shown here is derived from an EMBL/GenBank/DDBJ whole genome shotgun (WGS) entry which is preliminary data.</text>
</comment>
<evidence type="ECO:0000313" key="3">
    <source>
        <dbReference type="Proteomes" id="UP000182811"/>
    </source>
</evidence>
<organism evidence="2 3">
    <name type="scientific">Neomoorella thermoacetica</name>
    <name type="common">Clostridium thermoaceticum</name>
    <dbReference type="NCBI Taxonomy" id="1525"/>
    <lineage>
        <taxon>Bacteria</taxon>
        <taxon>Bacillati</taxon>
        <taxon>Bacillota</taxon>
        <taxon>Clostridia</taxon>
        <taxon>Neomoorellales</taxon>
        <taxon>Neomoorellaceae</taxon>
        <taxon>Neomoorella</taxon>
    </lineage>
</organism>
<sequence>MTNVLKIFGLEMVKSLLLVVVWLLKLAFYPIQSFHRWFATVDKSIILLGGGFIALIDFAIAILIFFVAVIAYLSLLIVWPLVFGIGILYFVGFYPQWVLGGWIALTAVRTWYHFYGNNFERRLFSWELKLNRFFEPLDRIEQWLWRLWNGQVDLSVNHSKDGRKKFDRSNISS</sequence>
<gene>
    <name evidence="2" type="ORF">MOTE_10290</name>
</gene>
<evidence type="ECO:0000256" key="1">
    <source>
        <dbReference type="SAM" id="Phobius"/>
    </source>
</evidence>
<proteinExistence type="predicted"/>
<name>A0A1J5P7E5_NEOTH</name>
<feature type="transmembrane region" description="Helical" evidence="1">
    <location>
        <begin position="44"/>
        <end position="66"/>
    </location>
</feature>
<keyword evidence="1" id="KW-0472">Membrane</keyword>
<reference evidence="2 3" key="1">
    <citation type="submission" date="2016-08" db="EMBL/GenBank/DDBJ databases">
        <title>Genome-based comparison of Moorella thermoacetic strains.</title>
        <authorList>
            <person name="Poehlein A."/>
            <person name="Bengelsdorf F.R."/>
            <person name="Esser C."/>
            <person name="Duerre P."/>
            <person name="Daniel R."/>
        </authorList>
    </citation>
    <scope>NUCLEOTIDE SEQUENCE [LARGE SCALE GENOMIC DNA]</scope>
    <source>
        <strain evidence="2 3">DSM 21394</strain>
    </source>
</reference>
<evidence type="ECO:0000313" key="2">
    <source>
        <dbReference type="EMBL" id="OIQ59773.1"/>
    </source>
</evidence>
<dbReference type="EMBL" id="MDDC01000007">
    <property type="protein sequence ID" value="OIQ59773.1"/>
    <property type="molecule type" value="Genomic_DNA"/>
</dbReference>
<accession>A0A1J5P7E5</accession>
<feature type="transmembrane region" description="Helical" evidence="1">
    <location>
        <begin position="73"/>
        <end position="91"/>
    </location>
</feature>
<feature type="transmembrane region" description="Helical" evidence="1">
    <location>
        <begin position="97"/>
        <end position="115"/>
    </location>
</feature>
<protein>
    <submittedName>
        <fullName evidence="2">Uncharacterized protein</fullName>
    </submittedName>
</protein>
<keyword evidence="1" id="KW-0812">Transmembrane</keyword>